<name>A0A8S9YIY6_9TREM</name>
<dbReference type="AlphaFoldDB" id="A0A8S9YIY6"/>
<feature type="coiled-coil region" evidence="1">
    <location>
        <begin position="416"/>
        <end position="465"/>
    </location>
</feature>
<sequence>MSDLSSVLLRAQDLLGKRLKDELQGKPLQYFNNPKLIVKNGRTSSSHTYDIDYQSPHSEHTNRIKDNLMDQTAMNNAVATNYSQTAHSTQPVFIQNHTAMNKRPPTAAGLCNTSSSSSKWKFTGCQLDDAIQEYTVSYDGATKQQRVVAQFEKDQNEICRLQKSLASCQAEMGELLIDANRKKALVATLTKESAAKDSMLKQLDTALGRLTVEWKAREEQRQLELSRIKQSEQKSAEQLEEARRQFESSKNDLESRLEGHREEILKTFETTDAERIRQETAIRELKQKLTEALHRVNESEQLTANRESELEEVRKQLAVEKEKKRQLIAHCSQLQEEWKRQLTEAQSSLRREARLQKIELKKLKNEMEKTITFHEQENNVLRTKMAEEFENRMHKTLAEKETQHQTEIMKIKEGSLIALREASDRYRTELEQLRLNAQIEVSRQINEAEKRSETERLRVEASDRQAERWRLAAGEAENARSMLASRINDLLQSRCTEAMQILHPTNINRPIKQDSKTVTEIPIEVTLQQVPANALKGLKAVYINQANPRYPEEDTTQSVTTNGKAKDILTIKTVSDEEESCSTDYSVVTEIHTAQYLQNSIADTEEGGVTAEKDQSFAGSTTVQRSESLFSMVEALD</sequence>
<reference evidence="2" key="1">
    <citation type="submission" date="2019-07" db="EMBL/GenBank/DDBJ databases">
        <title>Annotation for the trematode Paragonimus miyazaki's.</title>
        <authorList>
            <person name="Choi Y.-J."/>
        </authorList>
    </citation>
    <scope>NUCLEOTIDE SEQUENCE</scope>
    <source>
        <strain evidence="2">Japan</strain>
    </source>
</reference>
<dbReference type="OrthoDB" id="6240001at2759"/>
<keyword evidence="3" id="KW-1185">Reference proteome</keyword>
<gene>
    <name evidence="2" type="ORF">EG68_08941</name>
</gene>
<dbReference type="EMBL" id="JTDE01004687">
    <property type="protein sequence ID" value="KAF7253083.1"/>
    <property type="molecule type" value="Genomic_DNA"/>
</dbReference>
<accession>A0A8S9YIY6</accession>
<protein>
    <submittedName>
        <fullName evidence="2">Uncharacterized protein</fullName>
    </submittedName>
</protein>
<feature type="coiled-coil region" evidence="1">
    <location>
        <begin position="225"/>
        <end position="384"/>
    </location>
</feature>
<comment type="caution">
    <text evidence="2">The sequence shown here is derived from an EMBL/GenBank/DDBJ whole genome shotgun (WGS) entry which is preliminary data.</text>
</comment>
<evidence type="ECO:0000313" key="3">
    <source>
        <dbReference type="Proteomes" id="UP000822476"/>
    </source>
</evidence>
<proteinExistence type="predicted"/>
<evidence type="ECO:0000313" key="2">
    <source>
        <dbReference type="EMBL" id="KAF7253083.1"/>
    </source>
</evidence>
<keyword evidence="1" id="KW-0175">Coiled coil</keyword>
<evidence type="ECO:0000256" key="1">
    <source>
        <dbReference type="SAM" id="Coils"/>
    </source>
</evidence>
<organism evidence="2 3">
    <name type="scientific">Paragonimus skrjabini miyazakii</name>
    <dbReference type="NCBI Taxonomy" id="59628"/>
    <lineage>
        <taxon>Eukaryota</taxon>
        <taxon>Metazoa</taxon>
        <taxon>Spiralia</taxon>
        <taxon>Lophotrochozoa</taxon>
        <taxon>Platyhelminthes</taxon>
        <taxon>Trematoda</taxon>
        <taxon>Digenea</taxon>
        <taxon>Plagiorchiida</taxon>
        <taxon>Troglotremata</taxon>
        <taxon>Troglotrematidae</taxon>
        <taxon>Paragonimus</taxon>
    </lineage>
</organism>
<dbReference type="Proteomes" id="UP000822476">
    <property type="component" value="Unassembled WGS sequence"/>
</dbReference>